<dbReference type="EMBL" id="JBDJNQ010000008">
    <property type="protein sequence ID" value="MEN5378966.1"/>
    <property type="molecule type" value="Genomic_DNA"/>
</dbReference>
<name>A0ABV0BW00_9SPHI</name>
<evidence type="ECO:0000313" key="1">
    <source>
        <dbReference type="EMBL" id="MEN5378966.1"/>
    </source>
</evidence>
<sequence>MSIKRVFFSAFTGLFFLGIGTASAQFSRPISIGAGGGASMGVMDLPSEGPKFLFYGEVDFQITPFISIGAHGEKGRFSGVADANSFENNYYAGNFNLKVRLGQFLGKASNFALSSLQGSTLSTIFDNIYIGAGGGLIKNRTRRYVKGTYAEKLKSNGGELSRNLGEIGLIIPLNVGVDIPLGTSFYGPRWAVNLNYQHTFPLSDNLDGILIGENDQYRVISVGIKYAL</sequence>
<dbReference type="Proteomes" id="UP001409291">
    <property type="component" value="Unassembled WGS sequence"/>
</dbReference>
<accession>A0ABV0BW00</accession>
<evidence type="ECO:0008006" key="3">
    <source>
        <dbReference type="Google" id="ProtNLM"/>
    </source>
</evidence>
<organism evidence="1 2">
    <name type="scientific">Sphingobacterium kitahiroshimense</name>
    <dbReference type="NCBI Taxonomy" id="470446"/>
    <lineage>
        <taxon>Bacteria</taxon>
        <taxon>Pseudomonadati</taxon>
        <taxon>Bacteroidota</taxon>
        <taxon>Sphingobacteriia</taxon>
        <taxon>Sphingobacteriales</taxon>
        <taxon>Sphingobacteriaceae</taxon>
        <taxon>Sphingobacterium</taxon>
    </lineage>
</organism>
<dbReference type="RefSeq" id="WP_346581829.1">
    <property type="nucleotide sequence ID" value="NZ_JBDJLH010000011.1"/>
</dbReference>
<reference evidence="1 2" key="1">
    <citation type="submission" date="2024-04" db="EMBL/GenBank/DDBJ databases">
        <title>WGS of bacteria from Torrens River.</title>
        <authorList>
            <person name="Wyrsch E.R."/>
            <person name="Drigo B."/>
        </authorList>
    </citation>
    <scope>NUCLEOTIDE SEQUENCE [LARGE SCALE GENOMIC DNA]</scope>
    <source>
        <strain evidence="1 2">TWI391</strain>
    </source>
</reference>
<comment type="caution">
    <text evidence="1">The sequence shown here is derived from an EMBL/GenBank/DDBJ whole genome shotgun (WGS) entry which is preliminary data.</text>
</comment>
<keyword evidence="2" id="KW-1185">Reference proteome</keyword>
<gene>
    <name evidence="1" type="ORF">ABE541_17015</name>
</gene>
<evidence type="ECO:0000313" key="2">
    <source>
        <dbReference type="Proteomes" id="UP001409291"/>
    </source>
</evidence>
<proteinExistence type="predicted"/>
<protein>
    <recommendedName>
        <fullName evidence="3">Outer membrane protein beta-barrel domain-containing protein</fullName>
    </recommendedName>
</protein>